<evidence type="ECO:0000256" key="8">
    <source>
        <dbReference type="ARBA" id="ARBA00023175"/>
    </source>
</evidence>
<name>A0A9W7B8G3_9STRA</name>
<evidence type="ECO:0000256" key="2">
    <source>
        <dbReference type="ARBA" id="ARBA00022723"/>
    </source>
</evidence>
<dbReference type="GO" id="GO:0051015">
    <property type="term" value="F:actin filament binding"/>
    <property type="evidence" value="ECO:0007669"/>
    <property type="project" value="TreeGrafter"/>
</dbReference>
<dbReference type="InterPro" id="IPR036961">
    <property type="entry name" value="Kinesin_motor_dom_sf"/>
</dbReference>
<evidence type="ECO:0000256" key="11">
    <source>
        <dbReference type="SAM" id="MobiDB-lite"/>
    </source>
</evidence>
<dbReference type="FunFam" id="1.20.58.530:FF:000007">
    <property type="entry name" value="Myosin IE"/>
    <property type="match status" value="1"/>
</dbReference>
<dbReference type="Gene3D" id="1.20.58.530">
    <property type="match status" value="1"/>
</dbReference>
<dbReference type="GO" id="GO:0007015">
    <property type="term" value="P:actin filament organization"/>
    <property type="evidence" value="ECO:0007669"/>
    <property type="project" value="TreeGrafter"/>
</dbReference>
<proteinExistence type="inferred from homology"/>
<evidence type="ECO:0000256" key="4">
    <source>
        <dbReference type="ARBA" id="ARBA00022771"/>
    </source>
</evidence>
<feature type="compositionally biased region" description="Basic and acidic residues" evidence="11">
    <location>
        <begin position="1153"/>
        <end position="1162"/>
    </location>
</feature>
<dbReference type="PROSITE" id="PS51456">
    <property type="entry name" value="MYOSIN_MOTOR"/>
    <property type="match status" value="1"/>
</dbReference>
<keyword evidence="2" id="KW-0479">Metal-binding</keyword>
<keyword evidence="4" id="KW-0863">Zinc-finger</keyword>
<feature type="compositionally biased region" description="Basic and acidic residues" evidence="11">
    <location>
        <begin position="1117"/>
        <end position="1143"/>
    </location>
</feature>
<dbReference type="GO" id="GO:0006897">
    <property type="term" value="P:endocytosis"/>
    <property type="evidence" value="ECO:0007669"/>
    <property type="project" value="TreeGrafter"/>
</dbReference>
<dbReference type="Pfam" id="PF00063">
    <property type="entry name" value="Myosin_head"/>
    <property type="match status" value="1"/>
</dbReference>
<dbReference type="Gene3D" id="3.30.40.10">
    <property type="entry name" value="Zinc/RING finger domain, C3HC4 (zinc finger)"/>
    <property type="match status" value="1"/>
</dbReference>
<keyword evidence="5" id="KW-0862">Zinc</keyword>
<keyword evidence="7 10" id="KW-0518">Myosin</keyword>
<dbReference type="GO" id="GO:0008270">
    <property type="term" value="F:zinc ion binding"/>
    <property type="evidence" value="ECO:0007669"/>
    <property type="project" value="UniProtKB-KW"/>
</dbReference>
<feature type="region of interest" description="Disordered" evidence="11">
    <location>
        <begin position="1107"/>
        <end position="1228"/>
    </location>
</feature>
<dbReference type="InterPro" id="IPR001609">
    <property type="entry name" value="Myosin_head_motor_dom-like"/>
</dbReference>
<evidence type="ECO:0000259" key="12">
    <source>
        <dbReference type="PROSITE" id="PS51456"/>
    </source>
</evidence>
<comment type="caution">
    <text evidence="13">The sequence shown here is derived from an EMBL/GenBank/DDBJ whole genome shotgun (WGS) entry which is preliminary data.</text>
</comment>
<accession>A0A9W7B8G3</accession>
<evidence type="ECO:0000313" key="14">
    <source>
        <dbReference type="Proteomes" id="UP001165160"/>
    </source>
</evidence>
<dbReference type="Proteomes" id="UP001165160">
    <property type="component" value="Unassembled WGS sequence"/>
</dbReference>
<gene>
    <name evidence="13" type="ORF">TrVE_jg1718</name>
</gene>
<evidence type="ECO:0000256" key="6">
    <source>
        <dbReference type="ARBA" id="ARBA00022840"/>
    </source>
</evidence>
<comment type="similarity">
    <text evidence="1 10">Belongs to the TRAFAC class myosin-kinesin ATPase superfamily. Myosin family.</text>
</comment>
<organism evidence="13 14">
    <name type="scientific">Triparma verrucosa</name>
    <dbReference type="NCBI Taxonomy" id="1606542"/>
    <lineage>
        <taxon>Eukaryota</taxon>
        <taxon>Sar</taxon>
        <taxon>Stramenopiles</taxon>
        <taxon>Ochrophyta</taxon>
        <taxon>Bolidophyceae</taxon>
        <taxon>Parmales</taxon>
        <taxon>Triparmaceae</taxon>
        <taxon>Triparma</taxon>
    </lineage>
</organism>
<evidence type="ECO:0000256" key="10">
    <source>
        <dbReference type="PROSITE-ProRule" id="PRU00782"/>
    </source>
</evidence>
<dbReference type="Gene3D" id="1.20.120.720">
    <property type="entry name" value="Myosin VI head, motor domain, U50 subdomain"/>
    <property type="match status" value="1"/>
</dbReference>
<feature type="compositionally biased region" description="Gly residues" evidence="11">
    <location>
        <begin position="1185"/>
        <end position="1204"/>
    </location>
</feature>
<evidence type="ECO:0000256" key="3">
    <source>
        <dbReference type="ARBA" id="ARBA00022741"/>
    </source>
</evidence>
<feature type="domain" description="Myosin motor" evidence="12">
    <location>
        <begin position="26"/>
        <end position="737"/>
    </location>
</feature>
<dbReference type="SMART" id="SM00242">
    <property type="entry name" value="MYSc"/>
    <property type="match status" value="1"/>
</dbReference>
<evidence type="ECO:0000313" key="13">
    <source>
        <dbReference type="EMBL" id="GMH85782.1"/>
    </source>
</evidence>
<dbReference type="SUPFAM" id="SSF52540">
    <property type="entry name" value="P-loop containing nucleoside triphosphate hydrolases"/>
    <property type="match status" value="1"/>
</dbReference>
<dbReference type="InterPro" id="IPR013083">
    <property type="entry name" value="Znf_RING/FYVE/PHD"/>
</dbReference>
<feature type="binding site" evidence="10">
    <location>
        <begin position="119"/>
        <end position="126"/>
    </location>
    <ligand>
        <name>ATP</name>
        <dbReference type="ChEBI" id="CHEBI:30616"/>
    </ligand>
</feature>
<evidence type="ECO:0000256" key="7">
    <source>
        <dbReference type="ARBA" id="ARBA00023123"/>
    </source>
</evidence>
<dbReference type="GO" id="GO:0005886">
    <property type="term" value="C:plasma membrane"/>
    <property type="evidence" value="ECO:0007669"/>
    <property type="project" value="TreeGrafter"/>
</dbReference>
<dbReference type="Gene3D" id="1.10.10.820">
    <property type="match status" value="1"/>
</dbReference>
<dbReference type="InterPro" id="IPR011011">
    <property type="entry name" value="Znf_FYVE_PHD"/>
</dbReference>
<dbReference type="FunFam" id="1.10.10.820:FF:000001">
    <property type="entry name" value="Myosin heavy chain"/>
    <property type="match status" value="1"/>
</dbReference>
<dbReference type="SMART" id="SM00064">
    <property type="entry name" value="FYVE"/>
    <property type="match status" value="1"/>
</dbReference>
<evidence type="ECO:0000256" key="1">
    <source>
        <dbReference type="ARBA" id="ARBA00008314"/>
    </source>
</evidence>
<keyword evidence="8 10" id="KW-0505">Motor protein</keyword>
<keyword evidence="14" id="KW-1185">Reference proteome</keyword>
<dbReference type="GO" id="GO:0000146">
    <property type="term" value="F:microfilament motor activity"/>
    <property type="evidence" value="ECO:0007669"/>
    <property type="project" value="TreeGrafter"/>
</dbReference>
<dbReference type="InterPro" id="IPR027417">
    <property type="entry name" value="P-loop_NTPase"/>
</dbReference>
<dbReference type="PRINTS" id="PR00193">
    <property type="entry name" value="MYOSINHEAVY"/>
</dbReference>
<keyword evidence="3 10" id="KW-0547">Nucleotide-binding</keyword>
<dbReference type="Gene3D" id="1.20.5.4820">
    <property type="match status" value="1"/>
</dbReference>
<reference evidence="14" key="1">
    <citation type="journal article" date="2023" name="Commun. Biol.">
        <title>Genome analysis of Parmales, the sister group of diatoms, reveals the evolutionary specialization of diatoms from phago-mixotrophs to photoautotrophs.</title>
        <authorList>
            <person name="Ban H."/>
            <person name="Sato S."/>
            <person name="Yoshikawa S."/>
            <person name="Yamada K."/>
            <person name="Nakamura Y."/>
            <person name="Ichinomiya M."/>
            <person name="Sato N."/>
            <person name="Blanc-Mathieu R."/>
            <person name="Endo H."/>
            <person name="Kuwata A."/>
            <person name="Ogata H."/>
        </authorList>
    </citation>
    <scope>NUCLEOTIDE SEQUENCE [LARGE SCALE GENOMIC DNA]</scope>
    <source>
        <strain evidence="14">NIES 3699</strain>
    </source>
</reference>
<dbReference type="AlphaFoldDB" id="A0A9W7B8G3"/>
<dbReference type="GO" id="GO:0005524">
    <property type="term" value="F:ATP binding"/>
    <property type="evidence" value="ECO:0007669"/>
    <property type="project" value="UniProtKB-UniRule"/>
</dbReference>
<dbReference type="InterPro" id="IPR000306">
    <property type="entry name" value="Znf_FYVE"/>
</dbReference>
<evidence type="ECO:0000256" key="9">
    <source>
        <dbReference type="ARBA" id="ARBA00023203"/>
    </source>
</evidence>
<keyword evidence="6 10" id="KW-0067">ATP-binding</keyword>
<dbReference type="EMBL" id="BRXX01000052">
    <property type="protein sequence ID" value="GMH85782.1"/>
    <property type="molecule type" value="Genomic_DNA"/>
</dbReference>
<protein>
    <recommendedName>
        <fullName evidence="12">Myosin motor domain-containing protein</fullName>
    </recommendedName>
</protein>
<dbReference type="PANTHER" id="PTHR13140:SF729">
    <property type="entry name" value="UNCONVENTIONAL MYOSIN-IE"/>
    <property type="match status" value="1"/>
</dbReference>
<sequence>MSSPSKSRRRAQRERADSYKAIATEVGVPDMVLLPSLTNKGIVANLKDRLEEDLIYSYIGNVLVVMNPYKWLKIYDQQTMRRYVHRNRVDVAPHIFATGEAAFRTMISEEENQCVIISGESGAGKTEASKQIQNYIASVSGTGGNDGIEAVKKVFLDSNPVLEAFGNAKTLRNNNSSRFGKYFELKFDRFGRPLGGKVSNFLHEKSRVVKPGKGERNFHIFYQLLKAPKSVRQKFLLEKPSSYFYLKQSGCFEVDNVDDREEFEITDNAMKSVGIGDKRRDAIFGVVAAVLHLGNVKFSPKQIDDAEGCSIDSGSKSSLENFCGLLDLDAKAIGKALTTRKLQTMAPGGKIETYSVPQNPVQAAGRRDAMGKALFERLFDLLVQRVNVSLDVKKIAKKIGENLVSAEDMLSLGVLDIYGFEIFDVNGFEQLCINYVNEKLQQIFISLTLKAEQDEYESEGIAWTPIPFFNNKIVCELVEGAKPPGLFRVLDDTCKTMHSRGETALDRGFLDNLGKSFGGHAHFRKIGSGRPGFIIKHYAGDVTYDVKGFGEANKGVLDKELILLLQATGGSSGSASLLSTLFPEEVDLNDKRMPKTSGFKIRNQCGDLVKTLSDCNPHYVRCIKPNDQKAPCRVEMSRVIHQSQYLGLLENIKVRRAGFAYRAEFHRFVERFNLLSPDTSGPSMKIGMADKEAAKSILRNVKRQYGVDLNKAEAQLGRTKIFVRSPEMYFEFERLRLVAIGVWATKIQRVYKRYTSRRHLIKRRDEMARMYEEAGKRRRRGSFARPYDGDYVEEPEIREALLDVITYYEGDEDQGALSGEGGFKVKLDYVDWLKRAVEDPSGFVRLESTLIALTSQALYILSPPNGDELQEASDCISADGDENGTPLPPLMLRRRIELSSISNAYMSKLPDDYLCLKVTPGEVMEKEDKSKWVPDRDVKACQHTGTKFSLFTRRHHCRLTGGIYISQCCNYTTPIPDYGYYKPVRIHDHFIGLSSSEIREDLLLLTDRKTEIVGTLKAITKGKVSVKFSNFFSMVKGGGGMTRVLGRGQICFVQGSVPRNGVGGVGEGGSFDSTLRWDKGSKRYLVTVPHDGGIDEGVLKSRVDRLKKAARKVEKRRRAEKEARRKANEEREEEREAERQERLRVKREKKRREKEEKEREDGGEGGGGGGGVEKVIRRSSAGRKQFGGGGGGGGGGGESDGGAGEQLTELQKAMQKRRAKNEAKNGGS</sequence>
<dbReference type="GO" id="GO:0016459">
    <property type="term" value="C:myosin complex"/>
    <property type="evidence" value="ECO:0007669"/>
    <property type="project" value="UniProtKB-KW"/>
</dbReference>
<dbReference type="GO" id="GO:0005737">
    <property type="term" value="C:cytoplasm"/>
    <property type="evidence" value="ECO:0007669"/>
    <property type="project" value="TreeGrafter"/>
</dbReference>
<evidence type="ECO:0000256" key="5">
    <source>
        <dbReference type="ARBA" id="ARBA00022833"/>
    </source>
</evidence>
<keyword evidence="9 10" id="KW-0009">Actin-binding</keyword>
<feature type="region of interest" description="Actin-binding" evidence="10">
    <location>
        <begin position="605"/>
        <end position="627"/>
    </location>
</feature>
<dbReference type="SUPFAM" id="SSF57903">
    <property type="entry name" value="FYVE/PHD zinc finger"/>
    <property type="match status" value="1"/>
</dbReference>
<dbReference type="PANTHER" id="PTHR13140">
    <property type="entry name" value="MYOSIN"/>
    <property type="match status" value="1"/>
</dbReference>
<dbReference type="Gene3D" id="3.40.850.10">
    <property type="entry name" value="Kinesin motor domain"/>
    <property type="match status" value="1"/>
</dbReference>
<dbReference type="Pfam" id="PF01363">
    <property type="entry name" value="FYVE"/>
    <property type="match status" value="1"/>
</dbReference>